<proteinExistence type="predicted"/>
<dbReference type="EMBL" id="MN740694">
    <property type="protein sequence ID" value="QHU07983.1"/>
    <property type="molecule type" value="Genomic_DNA"/>
</dbReference>
<organism evidence="1">
    <name type="scientific">viral metagenome</name>
    <dbReference type="NCBI Taxonomy" id="1070528"/>
    <lineage>
        <taxon>unclassified sequences</taxon>
        <taxon>metagenomes</taxon>
        <taxon>organismal metagenomes</taxon>
    </lineage>
</organism>
<dbReference type="Gene3D" id="2.150.10.10">
    <property type="entry name" value="Serralysin-like metalloprotease, C-terminal"/>
    <property type="match status" value="1"/>
</dbReference>
<dbReference type="InterPro" id="IPR011049">
    <property type="entry name" value="Serralysin-like_metalloprot_C"/>
</dbReference>
<dbReference type="SUPFAM" id="SSF101967">
    <property type="entry name" value="Adhesin YadA, collagen-binding domain"/>
    <property type="match status" value="1"/>
</dbReference>
<name>A0A6C0JRK1_9ZZZZ</name>
<dbReference type="AlphaFoldDB" id="A0A6C0JRK1"/>
<protein>
    <submittedName>
        <fullName evidence="1">Uncharacterized protein</fullName>
    </submittedName>
</protein>
<reference evidence="1" key="1">
    <citation type="journal article" date="2020" name="Nature">
        <title>Giant virus diversity and host interactions through global metagenomics.</title>
        <authorList>
            <person name="Schulz F."/>
            <person name="Roux S."/>
            <person name="Paez-Espino D."/>
            <person name="Jungbluth S."/>
            <person name="Walsh D.A."/>
            <person name="Denef V.J."/>
            <person name="McMahon K.D."/>
            <person name="Konstantinidis K.T."/>
            <person name="Eloe-Fadrosh E.A."/>
            <person name="Kyrpides N.C."/>
            <person name="Woyke T."/>
        </authorList>
    </citation>
    <scope>NUCLEOTIDE SEQUENCE</scope>
    <source>
        <strain evidence="1">GVMAG-S-1062768-28</strain>
    </source>
</reference>
<sequence length="208" mass="23540">MSAIYKKDNITITGKNHLVYGNNCTINADSCVIYGNNCRVNGKSCYINGNNSTVYGENHIINGDNTYLYANNCTLNGNNTKNNGLGNNQGTRIIPKYIKYVEDLGTFISIFPKGTTVMVTFDSVYIDDGEKHAPRGKQRGVEYIPPKDNICHLMISIDKQRYYTTSKLTPNEFIRQWAYLQNSVEFNDKRMEYAYGTHTGFVQSRGHV</sequence>
<evidence type="ECO:0000313" key="1">
    <source>
        <dbReference type="EMBL" id="QHU07983.1"/>
    </source>
</evidence>
<accession>A0A6C0JRK1</accession>